<dbReference type="InterPro" id="IPR029063">
    <property type="entry name" value="SAM-dependent_MTases_sf"/>
</dbReference>
<dbReference type="InterPro" id="IPR041497">
    <property type="entry name" value="Thump-like"/>
</dbReference>
<dbReference type="GO" id="GO:0008168">
    <property type="term" value="F:methyltransferase activity"/>
    <property type="evidence" value="ECO:0007669"/>
    <property type="project" value="UniProtKB-KW"/>
</dbReference>
<name>A0A317ZTW2_9MICO</name>
<dbReference type="GO" id="GO:0032259">
    <property type="term" value="P:methylation"/>
    <property type="evidence" value="ECO:0007669"/>
    <property type="project" value="UniProtKB-KW"/>
</dbReference>
<dbReference type="EMBL" id="QHLY01000012">
    <property type="protein sequence ID" value="PXA68609.1"/>
    <property type="molecule type" value="Genomic_DNA"/>
</dbReference>
<evidence type="ECO:0000259" key="1">
    <source>
        <dbReference type="Pfam" id="PF18096"/>
    </source>
</evidence>
<sequence length="395" mass="41967">MDRAELVELLSPEGLRLLDSLPAYEAGADVVRTVSALRKAGHSPALVNAVLYQSRLRAKAAGKFGDFANRMLFTEAGLEQATRLRVAALHAGRFVEAGLTRVADVGCGIGGDAMAMAAMELAVTAIDIDEVTATVASYNLAPFPGSSVVCAHAADVDPTEFDALWFDPARRTAGHGNTSRLTRAEDYSPNLNDVYALADRMPVGVKLGPGHDRDQIPETAEAQWVSVDGKLVEMGLWFGALARPGIRRAALLLSKDGVAELTAPADSDDVAVGDLGAYVYEPDGAIIRARLIGDLARSMDALMLSEGLAYLTSDTLTATPFATAFRVLEVLPTDEKKLRVALAERRIGTLEIKKRGVDVDPATLRTRLKLKGAASGTLVLTRAAGHKVALLVERV</sequence>
<keyword evidence="3" id="KW-1185">Reference proteome</keyword>
<evidence type="ECO:0000313" key="3">
    <source>
        <dbReference type="Proteomes" id="UP000246722"/>
    </source>
</evidence>
<dbReference type="SUPFAM" id="SSF53335">
    <property type="entry name" value="S-adenosyl-L-methionine-dependent methyltransferases"/>
    <property type="match status" value="1"/>
</dbReference>
<proteinExistence type="predicted"/>
<dbReference type="Proteomes" id="UP000246722">
    <property type="component" value="Unassembled WGS sequence"/>
</dbReference>
<accession>A0A317ZTW2</accession>
<keyword evidence="2" id="KW-0808">Transferase</keyword>
<dbReference type="Pfam" id="PF18096">
    <property type="entry name" value="Thump_like"/>
    <property type="match status" value="1"/>
</dbReference>
<protein>
    <submittedName>
        <fullName evidence="2">SAM-dependent methyltransferase</fullName>
    </submittedName>
</protein>
<evidence type="ECO:0000313" key="2">
    <source>
        <dbReference type="EMBL" id="PXA68609.1"/>
    </source>
</evidence>
<dbReference type="AlphaFoldDB" id="A0A317ZTW2"/>
<reference evidence="2 3" key="1">
    <citation type="submission" date="2018-05" db="EMBL/GenBank/DDBJ databases">
        <title>Genetic diversity of glacier-inhabiting Cryobacterium bacteria in China and description of Cryobacterium mengkeensis sp. nov. and Arthrobacter glacialis sp. nov.</title>
        <authorList>
            <person name="Liu Q."/>
            <person name="Xin Y.-H."/>
        </authorList>
    </citation>
    <scope>NUCLEOTIDE SEQUENCE [LARGE SCALE GENOMIC DNA]</scope>
    <source>
        <strain evidence="2 3">SK-1</strain>
    </source>
</reference>
<gene>
    <name evidence="2" type="ORF">CTB96_18670</name>
</gene>
<organism evidence="2 3">
    <name type="scientific">Cryobacterium arcticum</name>
    <dbReference type="NCBI Taxonomy" id="670052"/>
    <lineage>
        <taxon>Bacteria</taxon>
        <taxon>Bacillati</taxon>
        <taxon>Actinomycetota</taxon>
        <taxon>Actinomycetes</taxon>
        <taxon>Micrococcales</taxon>
        <taxon>Microbacteriaceae</taxon>
        <taxon>Cryobacterium</taxon>
    </lineage>
</organism>
<dbReference type="OrthoDB" id="9810570at2"/>
<dbReference type="RefSeq" id="WP_110128275.1">
    <property type="nucleotide sequence ID" value="NZ_QHLY01000012.1"/>
</dbReference>
<feature type="domain" description="THUMP-like" evidence="1">
    <location>
        <begin position="322"/>
        <end position="394"/>
    </location>
</feature>
<comment type="caution">
    <text evidence="2">The sequence shown here is derived from an EMBL/GenBank/DDBJ whole genome shotgun (WGS) entry which is preliminary data.</text>
</comment>
<dbReference type="Gene3D" id="3.40.50.150">
    <property type="entry name" value="Vaccinia Virus protein VP39"/>
    <property type="match status" value="1"/>
</dbReference>
<keyword evidence="2" id="KW-0489">Methyltransferase</keyword>